<evidence type="ECO:0000313" key="3">
    <source>
        <dbReference type="EMBL" id="MEA5405364.1"/>
    </source>
</evidence>
<keyword evidence="4" id="KW-1185">Reference proteome</keyword>
<gene>
    <name evidence="3" type="ORF">VB776_20670</name>
</gene>
<evidence type="ECO:0000259" key="2">
    <source>
        <dbReference type="Pfam" id="PF00582"/>
    </source>
</evidence>
<proteinExistence type="inferred from homology"/>
<dbReference type="PANTHER" id="PTHR46268">
    <property type="entry name" value="STRESS RESPONSE PROTEIN NHAX"/>
    <property type="match status" value="1"/>
</dbReference>
<comment type="similarity">
    <text evidence="1">Belongs to the universal stress protein A family.</text>
</comment>
<dbReference type="InterPro" id="IPR006016">
    <property type="entry name" value="UspA"/>
</dbReference>
<name>A0ABU5SAB3_9BACT</name>
<dbReference type="EMBL" id="JAYGIL010000034">
    <property type="protein sequence ID" value="MEA5405364.1"/>
    <property type="molecule type" value="Genomic_DNA"/>
</dbReference>
<dbReference type="PRINTS" id="PR01438">
    <property type="entry name" value="UNVRSLSTRESS"/>
</dbReference>
<dbReference type="Pfam" id="PF00582">
    <property type="entry name" value="Usp"/>
    <property type="match status" value="2"/>
</dbReference>
<dbReference type="PANTHER" id="PTHR46268:SF22">
    <property type="entry name" value="SENSOR PROTEIN KDPD-RELATED"/>
    <property type="match status" value="1"/>
</dbReference>
<reference evidence="3 4" key="1">
    <citation type="submission" date="2023-12" db="EMBL/GenBank/DDBJ databases">
        <title>Novel species of the genus Arcicella isolated from rivers.</title>
        <authorList>
            <person name="Lu H."/>
        </authorList>
    </citation>
    <scope>NUCLEOTIDE SEQUENCE [LARGE SCALE GENOMIC DNA]</scope>
    <source>
        <strain evidence="3 4">DC2W</strain>
    </source>
</reference>
<dbReference type="SUPFAM" id="SSF52402">
    <property type="entry name" value="Adenine nucleotide alpha hydrolases-like"/>
    <property type="match status" value="2"/>
</dbReference>
<organism evidence="3 4">
    <name type="scientific">Arcicella gelida</name>
    <dbReference type="NCBI Taxonomy" id="2984195"/>
    <lineage>
        <taxon>Bacteria</taxon>
        <taxon>Pseudomonadati</taxon>
        <taxon>Bacteroidota</taxon>
        <taxon>Cytophagia</taxon>
        <taxon>Cytophagales</taxon>
        <taxon>Flectobacillaceae</taxon>
        <taxon>Arcicella</taxon>
    </lineage>
</organism>
<feature type="domain" description="UspA" evidence="2">
    <location>
        <begin position="154"/>
        <end position="276"/>
    </location>
</feature>
<dbReference type="InterPro" id="IPR014729">
    <property type="entry name" value="Rossmann-like_a/b/a_fold"/>
</dbReference>
<dbReference type="InterPro" id="IPR006015">
    <property type="entry name" value="Universal_stress_UspA"/>
</dbReference>
<protein>
    <submittedName>
        <fullName evidence="3">Universal stress protein</fullName>
    </submittedName>
</protein>
<sequence>MKTILFPTDFSDNAKHAAQYAGMLARLFNAKIVLLNVYSIPTISEYQLPSEIEDFIVRNRKEAELNLQHFTVHFIEKTGLASERITQRVEYGLATDKIITIANQIKADLIVMGTQGASNIFERWLGTHTQEVMKKANCPVWVVPAGSPINYPQNLLYAADFQGDEIAAIEKLLTITKPLGIKCKVVHVHDYFEPNIGHAIQEMTNLLEDKFEKEDLAVKCINRAEIIEGLETYIKNHQPDVIVLATHDKSLLDKFFNDSVTKHFVQEGKLPLLIFKKQ</sequence>
<dbReference type="Proteomes" id="UP001303899">
    <property type="component" value="Unassembled WGS sequence"/>
</dbReference>
<dbReference type="RefSeq" id="WP_323698773.1">
    <property type="nucleotide sequence ID" value="NZ_JAYGIL010000034.1"/>
</dbReference>
<accession>A0ABU5SAB3</accession>
<dbReference type="CDD" id="cd00293">
    <property type="entry name" value="USP-like"/>
    <property type="match status" value="2"/>
</dbReference>
<evidence type="ECO:0000256" key="1">
    <source>
        <dbReference type="ARBA" id="ARBA00008791"/>
    </source>
</evidence>
<comment type="caution">
    <text evidence="3">The sequence shown here is derived from an EMBL/GenBank/DDBJ whole genome shotgun (WGS) entry which is preliminary data.</text>
</comment>
<feature type="domain" description="UspA" evidence="2">
    <location>
        <begin position="1"/>
        <end position="144"/>
    </location>
</feature>
<evidence type="ECO:0000313" key="4">
    <source>
        <dbReference type="Proteomes" id="UP001303899"/>
    </source>
</evidence>
<dbReference type="Gene3D" id="3.40.50.620">
    <property type="entry name" value="HUPs"/>
    <property type="match status" value="2"/>
</dbReference>